<evidence type="ECO:0000256" key="10">
    <source>
        <dbReference type="SAM" id="Phobius"/>
    </source>
</evidence>
<dbReference type="SMART" id="SM00387">
    <property type="entry name" value="HATPase_c"/>
    <property type="match status" value="1"/>
</dbReference>
<keyword evidence="9" id="KW-0067">ATP-binding</keyword>
<protein>
    <recommendedName>
        <fullName evidence="3">histidine kinase</fullName>
        <ecNumber evidence="3">2.7.13.3</ecNumber>
    </recommendedName>
</protein>
<evidence type="ECO:0000256" key="6">
    <source>
        <dbReference type="ARBA" id="ARBA00022679"/>
    </source>
</evidence>
<evidence type="ECO:0000256" key="3">
    <source>
        <dbReference type="ARBA" id="ARBA00012438"/>
    </source>
</evidence>
<dbReference type="RefSeq" id="WP_144326765.1">
    <property type="nucleotide sequence ID" value="NZ_VJNA01000036.1"/>
</dbReference>
<dbReference type="Pfam" id="PF00672">
    <property type="entry name" value="HAMP"/>
    <property type="match status" value="1"/>
</dbReference>
<dbReference type="PRINTS" id="PR00344">
    <property type="entry name" value="BCTRLSENSOR"/>
</dbReference>
<dbReference type="SUPFAM" id="SSF158472">
    <property type="entry name" value="HAMP domain-like"/>
    <property type="match status" value="1"/>
</dbReference>
<feature type="transmembrane region" description="Helical" evidence="10">
    <location>
        <begin position="68"/>
        <end position="90"/>
    </location>
</feature>
<dbReference type="EMBL" id="VJNA01000036">
    <property type="protein sequence ID" value="TSE21739.1"/>
    <property type="molecule type" value="Genomic_DNA"/>
</dbReference>
<dbReference type="InterPro" id="IPR003594">
    <property type="entry name" value="HATPase_dom"/>
</dbReference>
<evidence type="ECO:0000259" key="11">
    <source>
        <dbReference type="PROSITE" id="PS50109"/>
    </source>
</evidence>
<dbReference type="Pfam" id="PF02518">
    <property type="entry name" value="HATPase_c"/>
    <property type="match status" value="1"/>
</dbReference>
<dbReference type="Gene3D" id="1.10.287.130">
    <property type="match status" value="1"/>
</dbReference>
<comment type="caution">
    <text evidence="13">The sequence shown here is derived from an EMBL/GenBank/DDBJ whole genome shotgun (WGS) entry which is preliminary data.</text>
</comment>
<keyword evidence="10" id="KW-0812">Transmembrane</keyword>
<dbReference type="SMART" id="SM00304">
    <property type="entry name" value="HAMP"/>
    <property type="match status" value="1"/>
</dbReference>
<evidence type="ECO:0000256" key="7">
    <source>
        <dbReference type="ARBA" id="ARBA00022741"/>
    </source>
</evidence>
<dbReference type="InterPro" id="IPR050980">
    <property type="entry name" value="2C_sensor_his_kinase"/>
</dbReference>
<dbReference type="SUPFAM" id="SSF47384">
    <property type="entry name" value="Homodimeric domain of signal transducing histidine kinase"/>
    <property type="match status" value="1"/>
</dbReference>
<feature type="domain" description="HAMP" evidence="12">
    <location>
        <begin position="91"/>
        <end position="143"/>
    </location>
</feature>
<dbReference type="Gene3D" id="6.10.340.10">
    <property type="match status" value="1"/>
</dbReference>
<keyword evidence="6 13" id="KW-0808">Transferase</keyword>
<proteinExistence type="predicted"/>
<dbReference type="InterPro" id="IPR036890">
    <property type="entry name" value="HATPase_C_sf"/>
</dbReference>
<keyword evidence="7" id="KW-0547">Nucleotide-binding</keyword>
<comment type="catalytic activity">
    <reaction evidence="1">
        <text>ATP + protein L-histidine = ADP + protein N-phospho-L-histidine.</text>
        <dbReference type="EC" id="2.7.13.3"/>
    </reaction>
</comment>
<evidence type="ECO:0000256" key="8">
    <source>
        <dbReference type="ARBA" id="ARBA00022777"/>
    </source>
</evidence>
<keyword evidence="10" id="KW-1133">Transmembrane helix</keyword>
<evidence type="ECO:0000313" key="13">
    <source>
        <dbReference type="EMBL" id="TSE21739.1"/>
    </source>
</evidence>
<dbReference type="InterPro" id="IPR003661">
    <property type="entry name" value="HisK_dim/P_dom"/>
</dbReference>
<dbReference type="AlphaFoldDB" id="A0A554WDS4"/>
<dbReference type="InterPro" id="IPR003660">
    <property type="entry name" value="HAMP_dom"/>
</dbReference>
<dbReference type="Pfam" id="PF00512">
    <property type="entry name" value="HisKA"/>
    <property type="match status" value="1"/>
</dbReference>
<dbReference type="InterPro" id="IPR005467">
    <property type="entry name" value="His_kinase_dom"/>
</dbReference>
<dbReference type="GO" id="GO:0000155">
    <property type="term" value="F:phosphorelay sensor kinase activity"/>
    <property type="evidence" value="ECO:0007669"/>
    <property type="project" value="InterPro"/>
</dbReference>
<keyword evidence="5" id="KW-0597">Phosphoprotein</keyword>
<dbReference type="PANTHER" id="PTHR44936">
    <property type="entry name" value="SENSOR PROTEIN CREC"/>
    <property type="match status" value="1"/>
</dbReference>
<dbReference type="CDD" id="cd00075">
    <property type="entry name" value="HATPase"/>
    <property type="match status" value="1"/>
</dbReference>
<keyword evidence="10" id="KW-0472">Membrane</keyword>
<keyword evidence="8" id="KW-0418">Kinase</keyword>
<dbReference type="CDD" id="cd00082">
    <property type="entry name" value="HisKA"/>
    <property type="match status" value="1"/>
</dbReference>
<comment type="subcellular location">
    <subcellularLocation>
        <location evidence="2">Cell membrane</location>
        <topology evidence="2">Multi-pass membrane protein</topology>
    </subcellularLocation>
</comment>
<dbReference type="GO" id="GO:0005524">
    <property type="term" value="F:ATP binding"/>
    <property type="evidence" value="ECO:0007669"/>
    <property type="project" value="UniProtKB-KW"/>
</dbReference>
<dbReference type="InterPro" id="IPR036097">
    <property type="entry name" value="HisK_dim/P_sf"/>
</dbReference>
<dbReference type="OrthoDB" id="9804645at2"/>
<evidence type="ECO:0000256" key="9">
    <source>
        <dbReference type="ARBA" id="ARBA00022840"/>
    </source>
</evidence>
<dbReference type="GO" id="GO:0005886">
    <property type="term" value="C:plasma membrane"/>
    <property type="evidence" value="ECO:0007669"/>
    <property type="project" value="UniProtKB-SubCell"/>
</dbReference>
<keyword evidence="4" id="KW-1003">Cell membrane</keyword>
<evidence type="ECO:0000256" key="1">
    <source>
        <dbReference type="ARBA" id="ARBA00000085"/>
    </source>
</evidence>
<keyword evidence="14" id="KW-1185">Reference proteome</keyword>
<evidence type="ECO:0000256" key="5">
    <source>
        <dbReference type="ARBA" id="ARBA00022553"/>
    </source>
</evidence>
<accession>A0A554WDS4</accession>
<dbReference type="PROSITE" id="PS50885">
    <property type="entry name" value="HAMP"/>
    <property type="match status" value="1"/>
</dbReference>
<name>A0A554WDS4_9BURK</name>
<dbReference type="PANTHER" id="PTHR44936:SF10">
    <property type="entry name" value="SENSOR PROTEIN RSTB"/>
    <property type="match status" value="1"/>
</dbReference>
<dbReference type="Proteomes" id="UP000318554">
    <property type="component" value="Unassembled WGS sequence"/>
</dbReference>
<dbReference type="SUPFAM" id="SSF55874">
    <property type="entry name" value="ATPase domain of HSP90 chaperone/DNA topoisomerase II/histidine kinase"/>
    <property type="match status" value="1"/>
</dbReference>
<evidence type="ECO:0000256" key="2">
    <source>
        <dbReference type="ARBA" id="ARBA00004651"/>
    </source>
</evidence>
<dbReference type="EC" id="2.7.13.3" evidence="3"/>
<evidence type="ECO:0000259" key="12">
    <source>
        <dbReference type="PROSITE" id="PS50885"/>
    </source>
</evidence>
<gene>
    <name evidence="13" type="primary">rstB</name>
    <name evidence="13" type="ORF">Taqua_02268</name>
</gene>
<feature type="domain" description="Histidine kinase" evidence="11">
    <location>
        <begin position="151"/>
        <end position="354"/>
    </location>
</feature>
<dbReference type="PROSITE" id="PS50109">
    <property type="entry name" value="HIS_KIN"/>
    <property type="match status" value="1"/>
</dbReference>
<dbReference type="InterPro" id="IPR004358">
    <property type="entry name" value="Sig_transdc_His_kin-like_C"/>
</dbReference>
<sequence length="368" mass="39933">MRRLYLRIYAVVLSVLLAFAALAVGVFQYHAQAQSEQEQAAWLDLTGGWVDPALAPFAEVDAPLGQRLWWVAASLAALLALVGLASYPLVRSLTRRLELLRTGVQAFGDGALQRRVAVQGHDEVAALAASFNAAAARIEALVRAQQRLLANASHELRSPLARLKLALELLDATQDAEARLRHRAEIQRSLAELDALVDEVLLAARLETTPNLARQPLDLLALVAEEAAWFDAEVSGAPVTVQGDERLLRRAVRNLLDNARRYAPEQPPQVRVQRGAAGQAQVWVCDRGLGVPADARERIFEPFFRLPGHTEARGGVGLGLALVRQIAQLHGGHVHCEEHPGGGSCFVLSLPADDESRPQPISRASASR</sequence>
<evidence type="ECO:0000313" key="14">
    <source>
        <dbReference type="Proteomes" id="UP000318554"/>
    </source>
</evidence>
<organism evidence="13 14">
    <name type="scientific">Tepidimonas aquatica</name>
    <dbReference type="NCBI Taxonomy" id="247482"/>
    <lineage>
        <taxon>Bacteria</taxon>
        <taxon>Pseudomonadati</taxon>
        <taxon>Pseudomonadota</taxon>
        <taxon>Betaproteobacteria</taxon>
        <taxon>Burkholderiales</taxon>
        <taxon>Tepidimonas</taxon>
    </lineage>
</organism>
<dbReference type="Gene3D" id="3.30.565.10">
    <property type="entry name" value="Histidine kinase-like ATPase, C-terminal domain"/>
    <property type="match status" value="1"/>
</dbReference>
<dbReference type="SMART" id="SM00388">
    <property type="entry name" value="HisKA"/>
    <property type="match status" value="1"/>
</dbReference>
<reference evidence="13 14" key="1">
    <citation type="submission" date="2019-07" db="EMBL/GenBank/DDBJ databases">
        <title>Tepidimonas aquatica CLN-1 draft genome.</title>
        <authorList>
            <person name="Da Costa M.S."/>
            <person name="Froufe H.J.C."/>
            <person name="Egas C."/>
            <person name="Albuquerque L."/>
        </authorList>
    </citation>
    <scope>NUCLEOTIDE SEQUENCE [LARGE SCALE GENOMIC DNA]</scope>
    <source>
        <strain evidence="13 14">CLN-1</strain>
    </source>
</reference>
<evidence type="ECO:0000256" key="4">
    <source>
        <dbReference type="ARBA" id="ARBA00022475"/>
    </source>
</evidence>